<organism evidence="6 7">
    <name type="scientific">Burkholderia semiarida</name>
    <dbReference type="NCBI Taxonomy" id="2843303"/>
    <lineage>
        <taxon>Bacteria</taxon>
        <taxon>Pseudomonadati</taxon>
        <taxon>Pseudomonadota</taxon>
        <taxon>Betaproteobacteria</taxon>
        <taxon>Burkholderiales</taxon>
        <taxon>Burkholderiaceae</taxon>
        <taxon>Burkholderia</taxon>
        <taxon>Burkholderia cepacia complex</taxon>
    </lineage>
</organism>
<name>A0ABW7LCS1_9BURK</name>
<feature type="domain" description="RNA polymerase sigma-70" evidence="5">
    <location>
        <begin position="208"/>
        <end position="234"/>
    </location>
</feature>
<dbReference type="PANTHER" id="PTHR30385">
    <property type="entry name" value="SIGMA FACTOR F FLAGELLAR"/>
    <property type="match status" value="1"/>
</dbReference>
<keyword evidence="4" id="KW-0804">Transcription</keyword>
<dbReference type="SUPFAM" id="SSF88659">
    <property type="entry name" value="Sigma3 and sigma4 domains of RNA polymerase sigma factors"/>
    <property type="match status" value="2"/>
</dbReference>
<gene>
    <name evidence="6" type="ORF">ACGTRS_24640</name>
</gene>
<dbReference type="PANTHER" id="PTHR30385:SF7">
    <property type="entry name" value="RNA POLYMERASE SIGMA FACTOR FLIA"/>
    <property type="match status" value="1"/>
</dbReference>
<keyword evidence="3" id="KW-0238">DNA-binding</keyword>
<protein>
    <submittedName>
        <fullName evidence="6">FliA/WhiG family RNA polymerase sigma factor</fullName>
    </submittedName>
</protein>
<dbReference type="Proteomes" id="UP001609186">
    <property type="component" value="Unassembled WGS sequence"/>
</dbReference>
<dbReference type="PRINTS" id="PR00046">
    <property type="entry name" value="SIGMA70FCT"/>
</dbReference>
<dbReference type="InterPro" id="IPR013324">
    <property type="entry name" value="RNA_pol_sigma_r3/r4-like"/>
</dbReference>
<dbReference type="Gene3D" id="1.20.140.160">
    <property type="match status" value="1"/>
</dbReference>
<dbReference type="Pfam" id="PF04545">
    <property type="entry name" value="Sigma70_r4"/>
    <property type="match status" value="1"/>
</dbReference>
<keyword evidence="2" id="KW-0731">Sigma factor</keyword>
<evidence type="ECO:0000313" key="7">
    <source>
        <dbReference type="Proteomes" id="UP001609186"/>
    </source>
</evidence>
<keyword evidence="1" id="KW-0805">Transcription regulation</keyword>
<dbReference type="Gene3D" id="1.10.1740.10">
    <property type="match status" value="1"/>
</dbReference>
<keyword evidence="7" id="KW-1185">Reference proteome</keyword>
<dbReference type="InterPro" id="IPR000943">
    <property type="entry name" value="RNA_pol_sigma70"/>
</dbReference>
<comment type="caution">
    <text evidence="6">The sequence shown here is derived from an EMBL/GenBank/DDBJ whole genome shotgun (WGS) entry which is preliminary data.</text>
</comment>
<dbReference type="Pfam" id="PF04542">
    <property type="entry name" value="Sigma70_r2"/>
    <property type="match status" value="1"/>
</dbReference>
<evidence type="ECO:0000256" key="1">
    <source>
        <dbReference type="ARBA" id="ARBA00023015"/>
    </source>
</evidence>
<dbReference type="NCBIfam" id="NF005413">
    <property type="entry name" value="PRK06986.1"/>
    <property type="match status" value="1"/>
</dbReference>
<evidence type="ECO:0000259" key="5">
    <source>
        <dbReference type="PROSITE" id="PS00716"/>
    </source>
</evidence>
<proteinExistence type="predicted"/>
<dbReference type="RefSeq" id="WP_395130479.1">
    <property type="nucleotide sequence ID" value="NZ_JBIMPM010000035.1"/>
</dbReference>
<dbReference type="CDD" id="cd06171">
    <property type="entry name" value="Sigma70_r4"/>
    <property type="match status" value="1"/>
</dbReference>
<dbReference type="EMBL" id="JBIMPM010000035">
    <property type="protein sequence ID" value="MFH5254423.1"/>
    <property type="molecule type" value="Genomic_DNA"/>
</dbReference>
<dbReference type="PROSITE" id="PS00716">
    <property type="entry name" value="SIGMA70_2"/>
    <property type="match status" value="1"/>
</dbReference>
<dbReference type="NCBIfam" id="TIGR02937">
    <property type="entry name" value="sigma70-ECF"/>
    <property type="match status" value="1"/>
</dbReference>
<dbReference type="InterPro" id="IPR007627">
    <property type="entry name" value="RNA_pol_sigma70_r2"/>
</dbReference>
<evidence type="ECO:0000256" key="3">
    <source>
        <dbReference type="ARBA" id="ARBA00023125"/>
    </source>
</evidence>
<accession>A0ABW7LCS1</accession>
<evidence type="ECO:0000256" key="4">
    <source>
        <dbReference type="ARBA" id="ARBA00023163"/>
    </source>
</evidence>
<dbReference type="InterPro" id="IPR007630">
    <property type="entry name" value="RNA_pol_sigma70_r4"/>
</dbReference>
<dbReference type="InterPro" id="IPR013325">
    <property type="entry name" value="RNA_pol_sigma_r2"/>
</dbReference>
<evidence type="ECO:0000256" key="2">
    <source>
        <dbReference type="ARBA" id="ARBA00023082"/>
    </source>
</evidence>
<dbReference type="NCBIfam" id="TIGR02479">
    <property type="entry name" value="FliA_WhiG"/>
    <property type="match status" value="1"/>
</dbReference>
<dbReference type="InterPro" id="IPR012845">
    <property type="entry name" value="RNA_pol_sigma_FliA_WhiG"/>
</dbReference>
<dbReference type="SUPFAM" id="SSF88946">
    <property type="entry name" value="Sigma2 domain of RNA polymerase sigma factors"/>
    <property type="match status" value="1"/>
</dbReference>
<sequence>MTSISYTEYMNVQRASQNMSLDGEARWVAEYAPLVKRVASKLAGHAKGVVDRDDLEQIGVMGLLEALRRYGEPDDEFAHYAVVRVRGAILDELRRQDWRPRAVRQSTHQLRACERALRRKLGREPDKEDVCAALGIDGAEYDRAVLDDGANEFMSLDELIGSIGDHSIEHQAGPESQVLMRRGIEKALLVLDEREQRIVQLYYEFDLSLAEIGAVLDLTAARVCQLHRSALRKMRNYLEPQ</sequence>
<reference evidence="6 7" key="1">
    <citation type="submission" date="2024-10" db="EMBL/GenBank/DDBJ databases">
        <title>Burkholderia semiarida in Mexico.</title>
        <authorList>
            <person name="Estrada P."/>
        </authorList>
    </citation>
    <scope>NUCLEOTIDE SEQUENCE [LARGE SCALE GENOMIC DNA]</scope>
    <source>
        <strain evidence="6 7">CLM7-1</strain>
    </source>
</reference>
<dbReference type="InterPro" id="IPR014284">
    <property type="entry name" value="RNA_pol_sigma-70_dom"/>
</dbReference>
<evidence type="ECO:0000313" key="6">
    <source>
        <dbReference type="EMBL" id="MFH5254423.1"/>
    </source>
</evidence>